<evidence type="ECO:0000256" key="4">
    <source>
        <dbReference type="SAM" id="MobiDB-lite"/>
    </source>
</evidence>
<feature type="domain" description="EF-hand" evidence="5">
    <location>
        <begin position="191"/>
        <end position="226"/>
    </location>
</feature>
<dbReference type="PANTHER" id="PTHR34524">
    <property type="entry name" value="CALCYPHOSIN"/>
    <property type="match status" value="1"/>
</dbReference>
<feature type="region of interest" description="Disordered" evidence="4">
    <location>
        <begin position="640"/>
        <end position="668"/>
    </location>
</feature>
<dbReference type="CDD" id="cd00051">
    <property type="entry name" value="EFh"/>
    <property type="match status" value="2"/>
</dbReference>
<keyword evidence="1" id="KW-0479">Metal-binding</keyword>
<feature type="domain" description="EF-hand" evidence="5">
    <location>
        <begin position="317"/>
        <end position="352"/>
    </location>
</feature>
<evidence type="ECO:0000256" key="2">
    <source>
        <dbReference type="ARBA" id="ARBA00022737"/>
    </source>
</evidence>
<feature type="domain" description="EF-hand" evidence="5">
    <location>
        <begin position="279"/>
        <end position="314"/>
    </location>
</feature>
<dbReference type="OrthoDB" id="71270at2759"/>
<evidence type="ECO:0000256" key="1">
    <source>
        <dbReference type="ARBA" id="ARBA00022723"/>
    </source>
</evidence>
<dbReference type="AlphaFoldDB" id="A0A9W7BZ04"/>
<feature type="region of interest" description="Disordered" evidence="4">
    <location>
        <begin position="1"/>
        <end position="66"/>
    </location>
</feature>
<keyword evidence="7" id="KW-1185">Reference proteome</keyword>
<dbReference type="SMART" id="SM00054">
    <property type="entry name" value="EFh"/>
    <property type="match status" value="4"/>
</dbReference>
<feature type="compositionally biased region" description="Polar residues" evidence="4">
    <location>
        <begin position="1"/>
        <end position="10"/>
    </location>
</feature>
<feature type="compositionally biased region" description="Polar residues" evidence="4">
    <location>
        <begin position="523"/>
        <end position="537"/>
    </location>
</feature>
<dbReference type="EMBL" id="BRXY01000565">
    <property type="protein sequence ID" value="GMI00152.1"/>
    <property type="molecule type" value="Genomic_DNA"/>
</dbReference>
<protein>
    <recommendedName>
        <fullName evidence="5">EF-hand domain-containing protein</fullName>
    </recommendedName>
</protein>
<evidence type="ECO:0000256" key="3">
    <source>
        <dbReference type="ARBA" id="ARBA00022837"/>
    </source>
</evidence>
<proteinExistence type="predicted"/>
<dbReference type="PANTHER" id="PTHR34524:SF6">
    <property type="entry name" value="CALCYPHOSINE LIKE"/>
    <property type="match status" value="1"/>
</dbReference>
<reference evidence="7" key="1">
    <citation type="journal article" date="2023" name="Commun. Biol.">
        <title>Genome analysis of Parmales, the sister group of diatoms, reveals the evolutionary specialization of diatoms from phago-mixotrophs to photoautotrophs.</title>
        <authorList>
            <person name="Ban H."/>
            <person name="Sato S."/>
            <person name="Yoshikawa S."/>
            <person name="Yamada K."/>
            <person name="Nakamura Y."/>
            <person name="Ichinomiya M."/>
            <person name="Sato N."/>
            <person name="Blanc-Mathieu R."/>
            <person name="Endo H."/>
            <person name="Kuwata A."/>
            <person name="Ogata H."/>
        </authorList>
    </citation>
    <scope>NUCLEOTIDE SEQUENCE [LARGE SCALE GENOMIC DNA]</scope>
    <source>
        <strain evidence="7">NIES 3701</strain>
    </source>
</reference>
<feature type="region of interest" description="Disordered" evidence="4">
    <location>
        <begin position="521"/>
        <end position="549"/>
    </location>
</feature>
<dbReference type="GO" id="GO:0005509">
    <property type="term" value="F:calcium ion binding"/>
    <property type="evidence" value="ECO:0007669"/>
    <property type="project" value="InterPro"/>
</dbReference>
<sequence length="668" mass="76340">MSARANTARGSSRRTRTPMGGKTNVKPLAPMNAPVVPDLNRSASSPAPGSGRAHTAIGSSRPRLNTTVNSLTGTVKLVQPTSRKNEMATYKVGTIPNPKHWSTETKSKIGHGEYHDNYEYLDLAEDKANFIKGENEKIMFNRARKRLHELALLKFGSVQNMFKMFDYDGSGTVSLEEFSRGLKRRNLEPLFGREQQRILFQHIDTDGNEELDVQEFLHFLSDPGSALDTSRTTMSKYGRPPPKKDDKKMHPSVQRVKDMIVDRLVARRRTHKMDDSQKVNSEYLIQIFKQWDESMTGYLTPDEFVDALGEKHLNLGISKNDMDKVLSEIDADHNGEISYKEFAKFIQVHDIDPEYNPFFDSRVRALNTLGKIANKPWQWQKETDKAISHQQRMYETIEKDVHGANSTKKLRETQDSHVPVESNFMRTRPHTVGGTKLAPENTKKVLRKVDSSAELFEEMRAEKAAQLAAICPRFMPLPATDWKRTGCGGDGIDPNATGMYQPMTMSTTTTNDYYPPLHYVPNQPIQRNLTSDSQKGFNQKKMETTKRKKRTDANFRVIMERVKMQETMEHMNNDQKLKEKSQQMLRYYKQIYAMDAKLQIKAGGFRSKKHPKFAHRMWGGSDQSPFHVSNLHHQRVEFRTTSSDFGAHSAKRPPRAMARSKSSGSMFK</sequence>
<dbReference type="InterPro" id="IPR011992">
    <property type="entry name" value="EF-hand-dom_pair"/>
</dbReference>
<dbReference type="InterPro" id="IPR002048">
    <property type="entry name" value="EF_hand_dom"/>
</dbReference>
<gene>
    <name evidence="6" type="ORF">TrST_g4291</name>
</gene>
<name>A0A9W7BZ04_9STRA</name>
<keyword evidence="3" id="KW-0106">Calcium</keyword>
<evidence type="ECO:0000313" key="6">
    <source>
        <dbReference type="EMBL" id="GMI00152.1"/>
    </source>
</evidence>
<accession>A0A9W7BZ04</accession>
<dbReference type="SUPFAM" id="SSF47473">
    <property type="entry name" value="EF-hand"/>
    <property type="match status" value="1"/>
</dbReference>
<feature type="region of interest" description="Disordered" evidence="4">
    <location>
        <begin position="226"/>
        <end position="252"/>
    </location>
</feature>
<dbReference type="PROSITE" id="PS00018">
    <property type="entry name" value="EF_HAND_1"/>
    <property type="match status" value="3"/>
</dbReference>
<dbReference type="InterPro" id="IPR051581">
    <property type="entry name" value="Ca-bind"/>
</dbReference>
<feature type="compositionally biased region" description="Basic and acidic residues" evidence="4">
    <location>
        <begin position="242"/>
        <end position="252"/>
    </location>
</feature>
<evidence type="ECO:0000259" key="5">
    <source>
        <dbReference type="PROSITE" id="PS50222"/>
    </source>
</evidence>
<dbReference type="Pfam" id="PF13499">
    <property type="entry name" value="EF-hand_7"/>
    <property type="match status" value="2"/>
</dbReference>
<dbReference type="InterPro" id="IPR018247">
    <property type="entry name" value="EF_Hand_1_Ca_BS"/>
</dbReference>
<dbReference type="Gene3D" id="1.10.238.10">
    <property type="entry name" value="EF-hand"/>
    <property type="match status" value="2"/>
</dbReference>
<dbReference type="Proteomes" id="UP001165085">
    <property type="component" value="Unassembled WGS sequence"/>
</dbReference>
<keyword evidence="2" id="KW-0677">Repeat</keyword>
<feature type="domain" description="EF-hand" evidence="5">
    <location>
        <begin position="153"/>
        <end position="188"/>
    </location>
</feature>
<evidence type="ECO:0000313" key="7">
    <source>
        <dbReference type="Proteomes" id="UP001165085"/>
    </source>
</evidence>
<organism evidence="6 7">
    <name type="scientific">Triparma strigata</name>
    <dbReference type="NCBI Taxonomy" id="1606541"/>
    <lineage>
        <taxon>Eukaryota</taxon>
        <taxon>Sar</taxon>
        <taxon>Stramenopiles</taxon>
        <taxon>Ochrophyta</taxon>
        <taxon>Bolidophyceae</taxon>
        <taxon>Parmales</taxon>
        <taxon>Triparmaceae</taxon>
        <taxon>Triparma</taxon>
    </lineage>
</organism>
<feature type="compositionally biased region" description="Low complexity" evidence="4">
    <location>
        <begin position="41"/>
        <end position="53"/>
    </location>
</feature>
<comment type="caution">
    <text evidence="6">The sequence shown here is derived from an EMBL/GenBank/DDBJ whole genome shotgun (WGS) entry which is preliminary data.</text>
</comment>
<dbReference type="PROSITE" id="PS50222">
    <property type="entry name" value="EF_HAND_2"/>
    <property type="match status" value="4"/>
</dbReference>